<keyword evidence="6 7" id="KW-0472">Membrane</keyword>
<dbReference type="InterPro" id="IPR036938">
    <property type="entry name" value="PAP2/HPO_sf"/>
</dbReference>
<dbReference type="InterPro" id="IPR000326">
    <property type="entry name" value="PAP2/HPO"/>
</dbReference>
<dbReference type="PANTHER" id="PTHR14969:SF62">
    <property type="entry name" value="DECAPRENYLPHOSPHORYL-5-PHOSPHORIBOSE PHOSPHATASE RV3807C-RELATED"/>
    <property type="match status" value="1"/>
</dbReference>
<feature type="domain" description="Phosphatidic acid phosphatase type 2/haloperoxidase" evidence="8">
    <location>
        <begin position="19"/>
        <end position="135"/>
    </location>
</feature>
<proteinExistence type="predicted"/>
<organism evidence="9 10">
    <name type="scientific">Chlorobaculum thiosulfatiphilum</name>
    <name type="common">Chlorobium limicola f.sp. thiosulfatophilum</name>
    <dbReference type="NCBI Taxonomy" id="115852"/>
    <lineage>
        <taxon>Bacteria</taxon>
        <taxon>Pseudomonadati</taxon>
        <taxon>Chlorobiota</taxon>
        <taxon>Chlorobiia</taxon>
        <taxon>Chlorobiales</taxon>
        <taxon>Chlorobiaceae</taxon>
        <taxon>Chlorobaculum</taxon>
    </lineage>
</organism>
<comment type="caution">
    <text evidence="9">The sequence shown here is derived from an EMBL/GenBank/DDBJ whole genome shotgun (WGS) entry which is preliminary data.</text>
</comment>
<evidence type="ECO:0000256" key="6">
    <source>
        <dbReference type="ARBA" id="ARBA00023136"/>
    </source>
</evidence>
<comment type="subcellular location">
    <subcellularLocation>
        <location evidence="1">Cell membrane</location>
        <topology evidence="1">Multi-pass membrane protein</topology>
    </subcellularLocation>
</comment>
<keyword evidence="3 7" id="KW-0812">Transmembrane</keyword>
<dbReference type="GO" id="GO:0016787">
    <property type="term" value="F:hydrolase activity"/>
    <property type="evidence" value="ECO:0007669"/>
    <property type="project" value="UniProtKB-KW"/>
</dbReference>
<dbReference type="SMART" id="SM00014">
    <property type="entry name" value="acidPPc"/>
    <property type="match status" value="1"/>
</dbReference>
<dbReference type="AlphaFoldDB" id="A0A5C4S9F4"/>
<accession>A0A5C4S9F4</accession>
<evidence type="ECO:0000256" key="4">
    <source>
        <dbReference type="ARBA" id="ARBA00022801"/>
    </source>
</evidence>
<dbReference type="Proteomes" id="UP000308271">
    <property type="component" value="Unassembled WGS sequence"/>
</dbReference>
<evidence type="ECO:0000313" key="9">
    <source>
        <dbReference type="EMBL" id="TNJ39932.1"/>
    </source>
</evidence>
<sequence>MGGLLLFAGFRKRNRRFSTGGLLLFSTVAVSGLAADLLKIIFGRARPKLLLQQGIYGFDVFGWHVEHAWTSFPSGHSATALSAALTLSLLFPRFKLAFIAAGVLIAASRIVLCQHYLSDIVAGSVLGGVTAVLLYQRYFRTALDETATI</sequence>
<evidence type="ECO:0000256" key="3">
    <source>
        <dbReference type="ARBA" id="ARBA00022692"/>
    </source>
</evidence>
<evidence type="ECO:0000256" key="2">
    <source>
        <dbReference type="ARBA" id="ARBA00022475"/>
    </source>
</evidence>
<dbReference type="EMBL" id="VDCH01000003">
    <property type="protein sequence ID" value="TNJ39932.1"/>
    <property type="molecule type" value="Genomic_DNA"/>
</dbReference>
<protein>
    <submittedName>
        <fullName evidence="9">Phosphatase PAP2 family protein</fullName>
    </submittedName>
</protein>
<feature type="transmembrane region" description="Helical" evidence="7">
    <location>
        <begin position="94"/>
        <end position="111"/>
    </location>
</feature>
<evidence type="ECO:0000313" key="10">
    <source>
        <dbReference type="Proteomes" id="UP000308271"/>
    </source>
</evidence>
<gene>
    <name evidence="9" type="ORF">FGF66_02555</name>
</gene>
<keyword evidence="10" id="KW-1185">Reference proteome</keyword>
<dbReference type="SUPFAM" id="SSF48317">
    <property type="entry name" value="Acid phosphatase/Vanadium-dependent haloperoxidase"/>
    <property type="match status" value="1"/>
</dbReference>
<evidence type="ECO:0000256" key="1">
    <source>
        <dbReference type="ARBA" id="ARBA00004651"/>
    </source>
</evidence>
<evidence type="ECO:0000256" key="5">
    <source>
        <dbReference type="ARBA" id="ARBA00022989"/>
    </source>
</evidence>
<dbReference type="Pfam" id="PF01569">
    <property type="entry name" value="PAP2"/>
    <property type="match status" value="1"/>
</dbReference>
<keyword evidence="4" id="KW-0378">Hydrolase</keyword>
<reference evidence="9 10" key="1">
    <citation type="submission" date="2019-05" db="EMBL/GenBank/DDBJ databases">
        <title>Draft Whole-Genome sequence of the green sulfur bacterium Chlorobaculum thiosulfatiphilum DSM 249.</title>
        <authorList>
            <person name="Meyer T.E."/>
            <person name="Kyndt J.A."/>
        </authorList>
    </citation>
    <scope>NUCLEOTIDE SEQUENCE [LARGE SCALE GENOMIC DNA]</scope>
    <source>
        <strain evidence="9 10">DSM 249</strain>
    </source>
</reference>
<feature type="transmembrane region" description="Helical" evidence="7">
    <location>
        <begin position="117"/>
        <end position="135"/>
    </location>
</feature>
<feature type="transmembrane region" description="Helical" evidence="7">
    <location>
        <begin position="20"/>
        <end position="42"/>
    </location>
</feature>
<dbReference type="PANTHER" id="PTHR14969">
    <property type="entry name" value="SPHINGOSINE-1-PHOSPHATE PHOSPHOHYDROLASE"/>
    <property type="match status" value="1"/>
</dbReference>
<dbReference type="OrthoDB" id="9773582at2"/>
<keyword evidence="5 7" id="KW-1133">Transmembrane helix</keyword>
<name>A0A5C4S9F4_CHLTI</name>
<dbReference type="Gene3D" id="1.20.144.10">
    <property type="entry name" value="Phosphatidic acid phosphatase type 2/haloperoxidase"/>
    <property type="match status" value="1"/>
</dbReference>
<evidence type="ECO:0000259" key="8">
    <source>
        <dbReference type="SMART" id="SM00014"/>
    </source>
</evidence>
<keyword evidence="2" id="KW-1003">Cell membrane</keyword>
<evidence type="ECO:0000256" key="7">
    <source>
        <dbReference type="SAM" id="Phobius"/>
    </source>
</evidence>
<dbReference type="GO" id="GO:0005886">
    <property type="term" value="C:plasma membrane"/>
    <property type="evidence" value="ECO:0007669"/>
    <property type="project" value="UniProtKB-SubCell"/>
</dbReference>